<evidence type="ECO:0000256" key="1">
    <source>
        <dbReference type="SAM" id="MobiDB-lite"/>
    </source>
</evidence>
<dbReference type="EMBL" id="LXQD01000296">
    <property type="protein sequence ID" value="RCJ28637.1"/>
    <property type="molecule type" value="Genomic_DNA"/>
</dbReference>
<evidence type="ECO:0000313" key="3">
    <source>
        <dbReference type="Proteomes" id="UP000252107"/>
    </source>
</evidence>
<name>A0A367QWQ5_9NOSO</name>
<feature type="region of interest" description="Disordered" evidence="1">
    <location>
        <begin position="1"/>
        <end position="23"/>
    </location>
</feature>
<dbReference type="Proteomes" id="UP000252107">
    <property type="component" value="Unassembled WGS sequence"/>
</dbReference>
<organism evidence="2 3">
    <name type="scientific">Nostoc minutum NIES-26</name>
    <dbReference type="NCBI Taxonomy" id="1844469"/>
    <lineage>
        <taxon>Bacteria</taxon>
        <taxon>Bacillati</taxon>
        <taxon>Cyanobacteriota</taxon>
        <taxon>Cyanophyceae</taxon>
        <taxon>Nostocales</taxon>
        <taxon>Nostocaceae</taxon>
        <taxon>Nostoc</taxon>
    </lineage>
</organism>
<gene>
    <name evidence="2" type="ORF">A6770_23090</name>
</gene>
<proteinExistence type="predicted"/>
<comment type="caution">
    <text evidence="2">The sequence shown here is derived from an EMBL/GenBank/DDBJ whole genome shotgun (WGS) entry which is preliminary data.</text>
</comment>
<evidence type="ECO:0000313" key="2">
    <source>
        <dbReference type="EMBL" id="RCJ28637.1"/>
    </source>
</evidence>
<sequence>MSDILKSKKGSIKQAPLPEESPSWDEFGEMLWEEIEAGAEANQPGFKVVRKLLSDKRFDK</sequence>
<reference evidence="2" key="1">
    <citation type="submission" date="2016-04" db="EMBL/GenBank/DDBJ databases">
        <authorList>
            <person name="Tabuchi Yagui T.R."/>
        </authorList>
    </citation>
    <scope>NUCLEOTIDE SEQUENCE [LARGE SCALE GENOMIC DNA]</scope>
    <source>
        <strain evidence="2">NIES-26</strain>
    </source>
</reference>
<keyword evidence="3" id="KW-1185">Reference proteome</keyword>
<dbReference type="AlphaFoldDB" id="A0A367QWQ5"/>
<protein>
    <submittedName>
        <fullName evidence="2">Uncharacterized protein</fullName>
    </submittedName>
</protein>
<accession>A0A367QWQ5</accession>